<dbReference type="EMBL" id="CM000138">
    <property type="protein sequence ID" value="EAZ12100.1"/>
    <property type="molecule type" value="Genomic_DNA"/>
</dbReference>
<evidence type="ECO:0000256" key="1">
    <source>
        <dbReference type="SAM" id="MobiDB-lite"/>
    </source>
</evidence>
<organism evidence="2">
    <name type="scientific">Oryza sativa subsp. japonica</name>
    <name type="common">Rice</name>
    <dbReference type="NCBI Taxonomy" id="39947"/>
    <lineage>
        <taxon>Eukaryota</taxon>
        <taxon>Viridiplantae</taxon>
        <taxon>Streptophyta</taxon>
        <taxon>Embryophyta</taxon>
        <taxon>Tracheophyta</taxon>
        <taxon>Spermatophyta</taxon>
        <taxon>Magnoliopsida</taxon>
        <taxon>Liliopsida</taxon>
        <taxon>Poales</taxon>
        <taxon>Poaceae</taxon>
        <taxon>BOP clade</taxon>
        <taxon>Oryzoideae</taxon>
        <taxon>Oryzeae</taxon>
        <taxon>Oryzinae</taxon>
        <taxon>Oryza</taxon>
        <taxon>Oryza sativa</taxon>
    </lineage>
</organism>
<proteinExistence type="predicted"/>
<dbReference type="AlphaFoldDB" id="A2ZTQ3"/>
<feature type="region of interest" description="Disordered" evidence="1">
    <location>
        <begin position="1"/>
        <end position="23"/>
    </location>
</feature>
<dbReference type="Proteomes" id="UP000007752">
    <property type="component" value="Chromosome 1"/>
</dbReference>
<reference evidence="2" key="2">
    <citation type="submission" date="2008-12" db="EMBL/GenBank/DDBJ databases">
        <title>Improved gene annotation of the rice (Oryza sativa) genomes.</title>
        <authorList>
            <person name="Wang J."/>
            <person name="Li R."/>
            <person name="Fan W."/>
            <person name="Huang Q."/>
            <person name="Zhang J."/>
            <person name="Zhou Y."/>
            <person name="Hu Y."/>
            <person name="Zi S."/>
            <person name="Li J."/>
            <person name="Ni P."/>
            <person name="Zheng H."/>
            <person name="Zhang Y."/>
            <person name="Zhao M."/>
            <person name="Hao Q."/>
            <person name="McDermott J."/>
            <person name="Samudrala R."/>
            <person name="Kristiansen K."/>
            <person name="Wong G.K.-S."/>
        </authorList>
    </citation>
    <scope>NUCLEOTIDE SEQUENCE</scope>
</reference>
<name>A2ZTQ3_ORYSJ</name>
<evidence type="ECO:0000313" key="2">
    <source>
        <dbReference type="EMBL" id="EAZ12100.1"/>
    </source>
</evidence>
<reference evidence="2" key="1">
    <citation type="journal article" date="2005" name="PLoS Biol.">
        <title>The genomes of Oryza sativa: a history of duplications.</title>
        <authorList>
            <person name="Yu J."/>
            <person name="Wang J."/>
            <person name="Lin W."/>
            <person name="Li S."/>
            <person name="Li H."/>
            <person name="Zhou J."/>
            <person name="Ni P."/>
            <person name="Dong W."/>
            <person name="Hu S."/>
            <person name="Zeng C."/>
            <person name="Zhang J."/>
            <person name="Zhang Y."/>
            <person name="Li R."/>
            <person name="Xu Z."/>
            <person name="Li S."/>
            <person name="Li X."/>
            <person name="Zheng H."/>
            <person name="Cong L."/>
            <person name="Lin L."/>
            <person name="Yin J."/>
            <person name="Geng J."/>
            <person name="Li G."/>
            <person name="Shi J."/>
            <person name="Liu J."/>
            <person name="Lv H."/>
            <person name="Li J."/>
            <person name="Wang J."/>
            <person name="Deng Y."/>
            <person name="Ran L."/>
            <person name="Shi X."/>
            <person name="Wang X."/>
            <person name="Wu Q."/>
            <person name="Li C."/>
            <person name="Ren X."/>
            <person name="Wang J."/>
            <person name="Wang X."/>
            <person name="Li D."/>
            <person name="Liu D."/>
            <person name="Zhang X."/>
            <person name="Ji Z."/>
            <person name="Zhao W."/>
            <person name="Sun Y."/>
            <person name="Zhang Z."/>
            <person name="Bao J."/>
            <person name="Han Y."/>
            <person name="Dong L."/>
            <person name="Ji J."/>
            <person name="Chen P."/>
            <person name="Wu S."/>
            <person name="Liu J."/>
            <person name="Xiao Y."/>
            <person name="Bu D."/>
            <person name="Tan J."/>
            <person name="Yang L."/>
            <person name="Ye C."/>
            <person name="Zhang J."/>
            <person name="Xu J."/>
            <person name="Zhou Y."/>
            <person name="Yu Y."/>
            <person name="Zhang B."/>
            <person name="Zhuang S."/>
            <person name="Wei H."/>
            <person name="Liu B."/>
            <person name="Lei M."/>
            <person name="Yu H."/>
            <person name="Li Y."/>
            <person name="Xu H."/>
            <person name="Wei S."/>
            <person name="He X."/>
            <person name="Fang L."/>
            <person name="Zhang Z."/>
            <person name="Zhang Y."/>
            <person name="Huang X."/>
            <person name="Su Z."/>
            <person name="Tong W."/>
            <person name="Li J."/>
            <person name="Tong Z."/>
            <person name="Li S."/>
            <person name="Ye J."/>
            <person name="Wang L."/>
            <person name="Fang L."/>
            <person name="Lei T."/>
            <person name="Chen C."/>
            <person name="Chen H."/>
            <person name="Xu Z."/>
            <person name="Li H."/>
            <person name="Huang H."/>
            <person name="Zhang F."/>
            <person name="Xu H."/>
            <person name="Li N."/>
            <person name="Zhao C."/>
            <person name="Li S."/>
            <person name="Dong L."/>
            <person name="Huang Y."/>
            <person name="Li L."/>
            <person name="Xi Y."/>
            <person name="Qi Q."/>
            <person name="Li W."/>
            <person name="Zhang B."/>
            <person name="Hu W."/>
            <person name="Zhang Y."/>
            <person name="Tian X."/>
            <person name="Jiao Y."/>
            <person name="Liang X."/>
            <person name="Jin J."/>
            <person name="Gao L."/>
            <person name="Zheng W."/>
            <person name="Hao B."/>
            <person name="Liu S."/>
            <person name="Wang W."/>
            <person name="Yuan L."/>
            <person name="Cao M."/>
            <person name="McDermott J."/>
            <person name="Samudrala R."/>
            <person name="Wang J."/>
            <person name="Wong G.K."/>
            <person name="Yang H."/>
        </authorList>
    </citation>
    <scope>NUCLEOTIDE SEQUENCE [LARGE SCALE GENOMIC DNA]</scope>
</reference>
<gene>
    <name evidence="2" type="ORF">OsJ_01982</name>
</gene>
<sequence>MANLPRVMGGFSHGDGVASNGTSPVPTITVGLPSCTDQGIGPEWKSALGVAIDCLLPNPARALSCRL</sequence>
<protein>
    <submittedName>
        <fullName evidence="2">Uncharacterized protein</fullName>
    </submittedName>
</protein>
<accession>A2ZTQ3</accession>